<dbReference type="AlphaFoldDB" id="A0A0C4EAN5"/>
<dbReference type="GO" id="GO:0000278">
    <property type="term" value="P:mitotic cell cycle"/>
    <property type="evidence" value="ECO:0007669"/>
    <property type="project" value="InterPro"/>
</dbReference>
<dbReference type="VEuPathDB" id="FungiDB:MAPG_09712"/>
<evidence type="ECO:0000256" key="11">
    <source>
        <dbReference type="ARBA" id="ARBA00022829"/>
    </source>
</evidence>
<comment type="similarity">
    <text evidence="4">Belongs to the DASH complex DAD2 family.</text>
</comment>
<reference evidence="19" key="3">
    <citation type="submission" date="2011-03" db="EMBL/GenBank/DDBJ databases">
        <title>Annotation of Magnaporthe poae ATCC 64411.</title>
        <authorList>
            <person name="Ma L.-J."/>
            <person name="Dead R."/>
            <person name="Young S.K."/>
            <person name="Zeng Q."/>
            <person name="Gargeya S."/>
            <person name="Fitzgerald M."/>
            <person name="Haas B."/>
            <person name="Abouelleil A."/>
            <person name="Alvarado L."/>
            <person name="Arachchi H.M."/>
            <person name="Berlin A."/>
            <person name="Brown A."/>
            <person name="Chapman S.B."/>
            <person name="Chen Z."/>
            <person name="Dunbar C."/>
            <person name="Freedman E."/>
            <person name="Gearin G."/>
            <person name="Gellesch M."/>
            <person name="Goldberg J."/>
            <person name="Griggs A."/>
            <person name="Gujja S."/>
            <person name="Heiman D."/>
            <person name="Howarth C."/>
            <person name="Larson L."/>
            <person name="Lui A."/>
            <person name="MacDonald P.J.P."/>
            <person name="Mehta T."/>
            <person name="Montmayeur A."/>
            <person name="Murphy C."/>
            <person name="Neiman D."/>
            <person name="Pearson M."/>
            <person name="Priest M."/>
            <person name="Roberts A."/>
            <person name="Saif S."/>
            <person name="Shea T."/>
            <person name="Shenoy N."/>
            <person name="Sisk P."/>
            <person name="Stolte C."/>
            <person name="Sykes S."/>
            <person name="Yandava C."/>
            <person name="Wortman J."/>
            <person name="Nusbaum C."/>
            <person name="Birren B."/>
        </authorList>
    </citation>
    <scope>NUCLEOTIDE SEQUENCE</scope>
    <source>
        <strain evidence="19">ATCC 64411</strain>
    </source>
</reference>
<dbReference type="OrthoDB" id="3230169at2759"/>
<dbReference type="PANTHER" id="PTHR28036">
    <property type="entry name" value="DASH COMPLEX SUBUNIT DAD2"/>
    <property type="match status" value="1"/>
</dbReference>
<dbReference type="EnsemblFungi" id="MAPG_09712T0">
    <property type="protein sequence ID" value="MAPG_09712T0"/>
    <property type="gene ID" value="MAPG_09712"/>
</dbReference>
<keyword evidence="16" id="KW-0137">Centromere</keyword>
<evidence type="ECO:0000256" key="9">
    <source>
        <dbReference type="ARBA" id="ARBA00022701"/>
    </source>
</evidence>
<comment type="subcellular location">
    <subcellularLocation>
        <location evidence="3">Chromosome</location>
        <location evidence="3">Centromere</location>
        <location evidence="3">Kinetochore</location>
    </subcellularLocation>
    <subcellularLocation>
        <location evidence="2">Cytoplasm</location>
        <location evidence="2">Cytoskeleton</location>
        <location evidence="2">Spindle</location>
    </subcellularLocation>
    <subcellularLocation>
        <location evidence="1">Nucleus</location>
    </subcellularLocation>
</comment>
<dbReference type="GO" id="GO:1990023">
    <property type="term" value="C:mitotic spindle midzone"/>
    <property type="evidence" value="ECO:0007669"/>
    <property type="project" value="TreeGrafter"/>
</dbReference>
<reference evidence="20" key="4">
    <citation type="journal article" date="2015" name="G3 (Bethesda)">
        <title>Genome sequences of three phytopathogenic species of the Magnaporthaceae family of fungi.</title>
        <authorList>
            <person name="Okagaki L.H."/>
            <person name="Nunes C.C."/>
            <person name="Sailsbery J."/>
            <person name="Clay B."/>
            <person name="Brown D."/>
            <person name="John T."/>
            <person name="Oh Y."/>
            <person name="Young N."/>
            <person name="Fitzgerald M."/>
            <person name="Haas B.J."/>
            <person name="Zeng Q."/>
            <person name="Young S."/>
            <person name="Adiconis X."/>
            <person name="Fan L."/>
            <person name="Levin J.Z."/>
            <person name="Mitchell T.K."/>
            <person name="Okubara P.A."/>
            <person name="Farman M.L."/>
            <person name="Kohn L.M."/>
            <person name="Birren B."/>
            <person name="Ma L.-J."/>
            <person name="Dean R.A."/>
        </authorList>
    </citation>
    <scope>NUCLEOTIDE SEQUENCE</scope>
    <source>
        <strain evidence="20">ATCC 64411 / 73-15</strain>
    </source>
</reference>
<evidence type="ECO:0000256" key="7">
    <source>
        <dbReference type="ARBA" id="ARBA00022490"/>
    </source>
</evidence>
<evidence type="ECO:0000256" key="17">
    <source>
        <dbReference type="ARBA" id="ARBA00030568"/>
    </source>
</evidence>
<dbReference type="STRING" id="644358.A0A0C4EAN5"/>
<evidence type="ECO:0000256" key="16">
    <source>
        <dbReference type="ARBA" id="ARBA00023328"/>
    </source>
</evidence>
<dbReference type="InterPro" id="IPR013963">
    <property type="entry name" value="DASH_Dad2"/>
</dbReference>
<evidence type="ECO:0000256" key="13">
    <source>
        <dbReference type="ARBA" id="ARBA00023212"/>
    </source>
</evidence>
<keyword evidence="13" id="KW-0206">Cytoskeleton</keyword>
<evidence type="ECO:0000256" key="15">
    <source>
        <dbReference type="ARBA" id="ARBA00023306"/>
    </source>
</evidence>
<evidence type="ECO:0000256" key="10">
    <source>
        <dbReference type="ARBA" id="ARBA00022776"/>
    </source>
</evidence>
<keyword evidence="9" id="KW-0493">Microtubule</keyword>
<reference evidence="20" key="5">
    <citation type="submission" date="2015-06" db="UniProtKB">
        <authorList>
            <consortium name="EnsemblFungi"/>
        </authorList>
    </citation>
    <scope>IDENTIFICATION</scope>
    <source>
        <strain evidence="20">ATCC 64411</strain>
    </source>
</reference>
<protein>
    <recommendedName>
        <fullName evidence="5">DASH complex subunit DAD2</fullName>
    </recommendedName>
    <alternativeName>
        <fullName evidence="17">Outer kinetochore protein DAD2</fullName>
    </alternativeName>
</protein>
<dbReference type="GO" id="GO:0005874">
    <property type="term" value="C:microtubule"/>
    <property type="evidence" value="ECO:0007669"/>
    <property type="project" value="UniProtKB-KW"/>
</dbReference>
<gene>
    <name evidence="19" type="ORF">MAPG_09712</name>
</gene>
<keyword evidence="14" id="KW-0539">Nucleus</keyword>
<evidence type="ECO:0000256" key="6">
    <source>
        <dbReference type="ARBA" id="ARBA00022454"/>
    </source>
</evidence>
<keyword evidence="7" id="KW-0963">Cytoplasm</keyword>
<accession>A0A0C4EAN5</accession>
<keyword evidence="6" id="KW-0158">Chromosome</keyword>
<evidence type="ECO:0000256" key="18">
    <source>
        <dbReference type="SAM" id="MobiDB-lite"/>
    </source>
</evidence>
<evidence type="ECO:0000256" key="5">
    <source>
        <dbReference type="ARBA" id="ARBA00020260"/>
    </source>
</evidence>
<dbReference type="GO" id="GO:0051301">
    <property type="term" value="P:cell division"/>
    <property type="evidence" value="ECO:0007669"/>
    <property type="project" value="UniProtKB-KW"/>
</dbReference>
<evidence type="ECO:0000256" key="8">
    <source>
        <dbReference type="ARBA" id="ARBA00022618"/>
    </source>
</evidence>
<evidence type="ECO:0000256" key="4">
    <source>
        <dbReference type="ARBA" id="ARBA00005501"/>
    </source>
</evidence>
<feature type="region of interest" description="Disordered" evidence="18">
    <location>
        <begin position="94"/>
        <end position="144"/>
    </location>
</feature>
<evidence type="ECO:0000256" key="12">
    <source>
        <dbReference type="ARBA" id="ARBA00022838"/>
    </source>
</evidence>
<keyword evidence="12" id="KW-0995">Kinetochore</keyword>
<dbReference type="Proteomes" id="UP000011715">
    <property type="component" value="Unassembled WGS sequence"/>
</dbReference>
<reference evidence="19" key="1">
    <citation type="submission" date="2010-05" db="EMBL/GenBank/DDBJ databases">
        <title>The Genome Sequence of Magnaporthe poae strain ATCC 64411.</title>
        <authorList>
            <consortium name="The Broad Institute Genome Sequencing Platform"/>
            <consortium name="Broad Institute Genome Sequencing Center for Infectious Disease"/>
            <person name="Ma L.-J."/>
            <person name="Dead R."/>
            <person name="Young S."/>
            <person name="Zeng Q."/>
            <person name="Koehrsen M."/>
            <person name="Alvarado L."/>
            <person name="Berlin A."/>
            <person name="Chapman S.B."/>
            <person name="Chen Z."/>
            <person name="Freedman E."/>
            <person name="Gellesch M."/>
            <person name="Goldberg J."/>
            <person name="Griggs A."/>
            <person name="Gujja S."/>
            <person name="Heilman E.R."/>
            <person name="Heiman D."/>
            <person name="Hepburn T."/>
            <person name="Howarth C."/>
            <person name="Jen D."/>
            <person name="Larson L."/>
            <person name="Mehta T."/>
            <person name="Neiman D."/>
            <person name="Pearson M."/>
            <person name="Roberts A."/>
            <person name="Saif S."/>
            <person name="Shea T."/>
            <person name="Shenoy N."/>
            <person name="Sisk P."/>
            <person name="Stolte C."/>
            <person name="Sykes S."/>
            <person name="Walk T."/>
            <person name="White J."/>
            <person name="Yandava C."/>
            <person name="Haas B."/>
            <person name="Nusbaum C."/>
            <person name="Birren B."/>
        </authorList>
    </citation>
    <scope>NUCLEOTIDE SEQUENCE</scope>
    <source>
        <strain evidence="19">ATCC 64411</strain>
    </source>
</reference>
<feature type="region of interest" description="Disordered" evidence="18">
    <location>
        <begin position="1"/>
        <end position="30"/>
    </location>
</feature>
<keyword evidence="11" id="KW-0159">Chromosome partition</keyword>
<keyword evidence="8" id="KW-0132">Cell division</keyword>
<dbReference type="Pfam" id="PF08654">
    <property type="entry name" value="DASH_Dad2"/>
    <property type="match status" value="1"/>
</dbReference>
<evidence type="ECO:0000256" key="2">
    <source>
        <dbReference type="ARBA" id="ARBA00004186"/>
    </source>
</evidence>
<evidence type="ECO:0000256" key="14">
    <source>
        <dbReference type="ARBA" id="ARBA00023242"/>
    </source>
</evidence>
<proteinExistence type="inferred from homology"/>
<dbReference type="eggNOG" id="ENOG502SG7I">
    <property type="taxonomic scope" value="Eukaryota"/>
</dbReference>
<dbReference type="GO" id="GO:0042729">
    <property type="term" value="C:DASH complex"/>
    <property type="evidence" value="ECO:0007669"/>
    <property type="project" value="InterPro"/>
</dbReference>
<evidence type="ECO:0000313" key="21">
    <source>
        <dbReference type="Proteomes" id="UP000011715"/>
    </source>
</evidence>
<organism evidence="20 21">
    <name type="scientific">Magnaporthiopsis poae (strain ATCC 64411 / 73-15)</name>
    <name type="common">Kentucky bluegrass fungus</name>
    <name type="synonym">Magnaporthe poae</name>
    <dbReference type="NCBI Taxonomy" id="644358"/>
    <lineage>
        <taxon>Eukaryota</taxon>
        <taxon>Fungi</taxon>
        <taxon>Dikarya</taxon>
        <taxon>Ascomycota</taxon>
        <taxon>Pezizomycotina</taxon>
        <taxon>Sordariomycetes</taxon>
        <taxon>Sordariomycetidae</taxon>
        <taxon>Magnaporthales</taxon>
        <taxon>Magnaporthaceae</taxon>
        <taxon>Magnaporthiopsis</taxon>
    </lineage>
</organism>
<keyword evidence="21" id="KW-1185">Reference proteome</keyword>
<dbReference type="PANTHER" id="PTHR28036:SF1">
    <property type="entry name" value="DASH COMPLEX SUBUNIT DAD2"/>
    <property type="match status" value="1"/>
</dbReference>
<evidence type="ECO:0000313" key="20">
    <source>
        <dbReference type="EnsemblFungi" id="MAPG_09712T0"/>
    </source>
</evidence>
<reference evidence="21" key="2">
    <citation type="submission" date="2010-05" db="EMBL/GenBank/DDBJ databases">
        <title>The genome sequence of Magnaporthe poae strain ATCC 64411.</title>
        <authorList>
            <person name="Ma L.-J."/>
            <person name="Dead R."/>
            <person name="Young S."/>
            <person name="Zeng Q."/>
            <person name="Koehrsen M."/>
            <person name="Alvarado L."/>
            <person name="Berlin A."/>
            <person name="Chapman S.B."/>
            <person name="Chen Z."/>
            <person name="Freedman E."/>
            <person name="Gellesch M."/>
            <person name="Goldberg J."/>
            <person name="Griggs A."/>
            <person name="Gujja S."/>
            <person name="Heilman E.R."/>
            <person name="Heiman D."/>
            <person name="Hepburn T."/>
            <person name="Howarth C."/>
            <person name="Jen D."/>
            <person name="Larson L."/>
            <person name="Mehta T."/>
            <person name="Neiman D."/>
            <person name="Pearson M."/>
            <person name="Roberts A."/>
            <person name="Saif S."/>
            <person name="Shea T."/>
            <person name="Shenoy N."/>
            <person name="Sisk P."/>
            <person name="Stolte C."/>
            <person name="Sykes S."/>
            <person name="Walk T."/>
            <person name="White J."/>
            <person name="Yandava C."/>
            <person name="Haas B."/>
            <person name="Nusbaum C."/>
            <person name="Birren B."/>
        </authorList>
    </citation>
    <scope>NUCLEOTIDE SEQUENCE [LARGE SCALE GENOMIC DNA]</scope>
    <source>
        <strain evidence="21">ATCC 64411 / 73-15</strain>
    </source>
</reference>
<name>A0A0C4EAN5_MAGP6</name>
<evidence type="ECO:0000313" key="19">
    <source>
        <dbReference type="EMBL" id="KLU91190.1"/>
    </source>
</evidence>
<dbReference type="GO" id="GO:0044732">
    <property type="term" value="C:mitotic spindle pole body"/>
    <property type="evidence" value="ECO:0007669"/>
    <property type="project" value="TreeGrafter"/>
</dbReference>
<dbReference type="EMBL" id="GL876976">
    <property type="protein sequence ID" value="KLU91190.1"/>
    <property type="molecule type" value="Genomic_DNA"/>
</dbReference>
<evidence type="ECO:0000256" key="3">
    <source>
        <dbReference type="ARBA" id="ARBA00004629"/>
    </source>
</evidence>
<sequence length="144" mass="15238">MSFPSRSLPGHMRQPSGAGGSVGSGQSPALVARVNEKKAELENLRELRDLSAAVATQMEALEQKLGTLSDGTEAIALVLGNWHNVLQAINMASAKLPKPKPEDDGRPGTGENGSVALPQTLVRIPTEHAPTIQAQTEEQPEVEE</sequence>
<dbReference type="OMA" id="QAINMAS"/>
<keyword evidence="15" id="KW-0131">Cell cycle</keyword>
<keyword evidence="10" id="KW-0498">Mitosis</keyword>
<dbReference type="GO" id="GO:0008608">
    <property type="term" value="P:attachment of spindle microtubules to kinetochore"/>
    <property type="evidence" value="ECO:0007669"/>
    <property type="project" value="TreeGrafter"/>
</dbReference>
<evidence type="ECO:0000256" key="1">
    <source>
        <dbReference type="ARBA" id="ARBA00004123"/>
    </source>
</evidence>
<dbReference type="EMBL" id="ADBL01002484">
    <property type="status" value="NOT_ANNOTATED_CDS"/>
    <property type="molecule type" value="Genomic_DNA"/>
</dbReference>